<gene>
    <name evidence="4" type="ORF">HY912_20695</name>
</gene>
<comment type="similarity">
    <text evidence="1 2">Belongs to the small heat shock protein (HSP20) family.</text>
</comment>
<dbReference type="InterPro" id="IPR002068">
    <property type="entry name" value="A-crystallin/Hsp20_dom"/>
</dbReference>
<comment type="caution">
    <text evidence="4">The sequence shown here is derived from an EMBL/GenBank/DDBJ whole genome shotgun (WGS) entry which is preliminary data.</text>
</comment>
<evidence type="ECO:0000313" key="4">
    <source>
        <dbReference type="EMBL" id="MBI5251918.1"/>
    </source>
</evidence>
<dbReference type="InterPro" id="IPR031107">
    <property type="entry name" value="Small_HSP"/>
</dbReference>
<dbReference type="InterPro" id="IPR008978">
    <property type="entry name" value="HSP20-like_chaperone"/>
</dbReference>
<organism evidence="4 5">
    <name type="scientific">Desulfomonile tiedjei</name>
    <dbReference type="NCBI Taxonomy" id="2358"/>
    <lineage>
        <taxon>Bacteria</taxon>
        <taxon>Pseudomonadati</taxon>
        <taxon>Thermodesulfobacteriota</taxon>
        <taxon>Desulfomonilia</taxon>
        <taxon>Desulfomonilales</taxon>
        <taxon>Desulfomonilaceae</taxon>
        <taxon>Desulfomonile</taxon>
    </lineage>
</organism>
<dbReference type="EMBL" id="JACRDE010000543">
    <property type="protein sequence ID" value="MBI5251918.1"/>
    <property type="molecule type" value="Genomic_DNA"/>
</dbReference>
<dbReference type="Pfam" id="PF00011">
    <property type="entry name" value="HSP20"/>
    <property type="match status" value="1"/>
</dbReference>
<dbReference type="PROSITE" id="PS01031">
    <property type="entry name" value="SHSP"/>
    <property type="match status" value="1"/>
</dbReference>
<dbReference type="SUPFAM" id="SSF49764">
    <property type="entry name" value="HSP20-like chaperones"/>
    <property type="match status" value="1"/>
</dbReference>
<dbReference type="PANTHER" id="PTHR11527">
    <property type="entry name" value="HEAT-SHOCK PROTEIN 20 FAMILY MEMBER"/>
    <property type="match status" value="1"/>
</dbReference>
<accession>A0A9D6V4X8</accession>
<reference evidence="4" key="1">
    <citation type="submission" date="2020-07" db="EMBL/GenBank/DDBJ databases">
        <title>Huge and variable diversity of episymbiotic CPR bacteria and DPANN archaea in groundwater ecosystems.</title>
        <authorList>
            <person name="He C.Y."/>
            <person name="Keren R."/>
            <person name="Whittaker M."/>
            <person name="Farag I.F."/>
            <person name="Doudna J."/>
            <person name="Cate J.H.D."/>
            <person name="Banfield J.F."/>
        </authorList>
    </citation>
    <scope>NUCLEOTIDE SEQUENCE</scope>
    <source>
        <strain evidence="4">NC_groundwater_1664_Pr3_B-0.1um_52_9</strain>
    </source>
</reference>
<feature type="domain" description="SHSP" evidence="3">
    <location>
        <begin position="31"/>
        <end position="145"/>
    </location>
</feature>
<proteinExistence type="inferred from homology"/>
<evidence type="ECO:0000256" key="2">
    <source>
        <dbReference type="RuleBase" id="RU003616"/>
    </source>
</evidence>
<evidence type="ECO:0000259" key="3">
    <source>
        <dbReference type="PROSITE" id="PS01031"/>
    </source>
</evidence>
<dbReference type="AlphaFoldDB" id="A0A9D6V4X8"/>
<dbReference type="Proteomes" id="UP000807825">
    <property type="component" value="Unassembled WGS sequence"/>
</dbReference>
<protein>
    <submittedName>
        <fullName evidence="4">Hsp20/alpha crystallin family protein</fullName>
    </submittedName>
</protein>
<evidence type="ECO:0000313" key="5">
    <source>
        <dbReference type="Proteomes" id="UP000807825"/>
    </source>
</evidence>
<sequence length="145" mass="16647">MTLNRWDPLKDLLNFQEKLHRMVHHQADPRVKCEGYWCPVVDILETPDAYIFRAELPGVGRENISVELRNNQLILAGQRPIEPDPQFAAYHRIERVHGYFERSFSIPGNVDADSAQAKYVDGVLEVTLPKGDEEVERNIHIVCLG</sequence>
<dbReference type="CDD" id="cd06464">
    <property type="entry name" value="ACD_sHsps-like"/>
    <property type="match status" value="1"/>
</dbReference>
<dbReference type="Gene3D" id="2.60.40.790">
    <property type="match status" value="1"/>
</dbReference>
<evidence type="ECO:0000256" key="1">
    <source>
        <dbReference type="PROSITE-ProRule" id="PRU00285"/>
    </source>
</evidence>
<name>A0A9D6V4X8_9BACT</name>